<dbReference type="SUPFAM" id="SSF53474">
    <property type="entry name" value="alpha/beta-Hydrolases"/>
    <property type="match status" value="1"/>
</dbReference>
<dbReference type="STRING" id="529505.SAMN05421761_12323"/>
<dbReference type="InterPro" id="IPR001375">
    <property type="entry name" value="Peptidase_S9_cat"/>
</dbReference>
<dbReference type="InterPro" id="IPR029058">
    <property type="entry name" value="AB_hydrolase_fold"/>
</dbReference>
<dbReference type="Pfam" id="PF00326">
    <property type="entry name" value="Peptidase_S9"/>
    <property type="match status" value="1"/>
</dbReference>
<organism evidence="3 4">
    <name type="scientific">Belliella pelovolcani</name>
    <dbReference type="NCBI Taxonomy" id="529505"/>
    <lineage>
        <taxon>Bacteria</taxon>
        <taxon>Pseudomonadati</taxon>
        <taxon>Bacteroidota</taxon>
        <taxon>Cytophagia</taxon>
        <taxon>Cytophagales</taxon>
        <taxon>Cyclobacteriaceae</taxon>
        <taxon>Belliella</taxon>
    </lineage>
</organism>
<dbReference type="AlphaFoldDB" id="A0A1N7PYT8"/>
<feature type="domain" description="Peptidase S9 prolyl oligopeptidase catalytic" evidence="2">
    <location>
        <begin position="704"/>
        <end position="885"/>
    </location>
</feature>
<evidence type="ECO:0000256" key="1">
    <source>
        <dbReference type="ARBA" id="ARBA00022801"/>
    </source>
</evidence>
<dbReference type="Gene3D" id="3.40.50.1820">
    <property type="entry name" value="alpha/beta hydrolase"/>
    <property type="match status" value="1"/>
</dbReference>
<gene>
    <name evidence="3" type="ORF">SAMN05421761_12323</name>
</gene>
<dbReference type="RefSeq" id="WP_076502995.1">
    <property type="nucleotide sequence ID" value="NZ_FTOP01000023.1"/>
</dbReference>
<sequence>MKLKKYSILIILMLFVGITYAQKKPLQLEDYSRWSRIISPTASADGNWFAYALRPNGGDDTLHLKSLNPENLERIPYASSPTFSKNSNFFAYLTKPNKSESEKLRKARKPIPSTAHVKALNSDHKFSVERANRMAFSNDGKYWAVLKDKPENAKSDVRGADLVLYNLTTKTALNLGNIVEFAFNQKSSHLAYLVDAEDQVGNGVFVLDLQNMATRSLDSDKAIYQSLTWDDAQAKKAEWSSKGNQLAVLKGNKVDSLIHQNNELIVFTALDKSPVKKVLSNKANGFPSDYVISEKGRLSFSNDGKTVGLGIKEQEVKVKMSKDTIANVDVWHWKDDYIQSVQIVRANRDKNYTYNAIYHIADDKFVRLADDDLKYVMDSKHPQYRIGRDDSPYISDVNWGISPADLYRVDINNGSRKKIEDLVIRTLESSPDGRFYLYQKDTAIIAYDLQTDKKTNISEKAAVIFMDMEHPYPHENPTFGVAGWTKDGKNVILNHKYDLWMLALDGSKAENITKIGDQQEIRLRYLSLDSEEDWIDTKKPLLLTAYGDKTKKEGFFELNLGSQPKALVYEDLSYGRPIKAENADKVFFTKQTFVDYPDYYAANSKFNGQKKLTDANPQQVEYAWGSRKLVDFTDSRGNKLQGTMTLPADYEEGKAYPTIIYFYETMSERHHQYSMPVYDDRPHFSTYASNGYVIFMPDIVFEEGKPGTSSLDVITSAARELIKQGYADENNIGLQGHSWSGYQTSFILTQTDMFKCIVTGAPPTNLESFYNNIYGSSGTVHHGIMEIGQVRMGYGVTPWTHREIYQRENPMFHIPNIKTPFMILHGTKDGAVDWSQGLELYNAARRMGKEVIFLSYPNEGHHLANEANQKDFQRRMKEYFDHHLMNKPAPEWMEKGVPHLKKLYEKAD</sequence>
<dbReference type="Proteomes" id="UP000186026">
    <property type="component" value="Unassembled WGS sequence"/>
</dbReference>
<name>A0A1N7PYT8_9BACT</name>
<dbReference type="EMBL" id="FTOP01000023">
    <property type="protein sequence ID" value="SIT15760.1"/>
    <property type="molecule type" value="Genomic_DNA"/>
</dbReference>
<accession>A0A1N7PYT8</accession>
<protein>
    <submittedName>
        <fullName evidence="3">Dipeptidyl aminopeptidase/acylaminoacyl peptidase</fullName>
    </submittedName>
</protein>
<keyword evidence="3" id="KW-0031">Aminopeptidase</keyword>
<dbReference type="Gene3D" id="2.120.10.30">
    <property type="entry name" value="TolB, C-terminal domain"/>
    <property type="match status" value="1"/>
</dbReference>
<proteinExistence type="predicted"/>
<reference evidence="4" key="1">
    <citation type="submission" date="2017-01" db="EMBL/GenBank/DDBJ databases">
        <authorList>
            <person name="Varghese N."/>
            <person name="Submissions S."/>
        </authorList>
    </citation>
    <scope>NUCLEOTIDE SEQUENCE [LARGE SCALE GENOMIC DNA]</scope>
    <source>
        <strain evidence="4">DSM 46698</strain>
    </source>
</reference>
<dbReference type="GO" id="GO:0006508">
    <property type="term" value="P:proteolysis"/>
    <property type="evidence" value="ECO:0007669"/>
    <property type="project" value="InterPro"/>
</dbReference>
<evidence type="ECO:0000313" key="4">
    <source>
        <dbReference type="Proteomes" id="UP000186026"/>
    </source>
</evidence>
<dbReference type="OrthoDB" id="9812921at2"/>
<dbReference type="PANTHER" id="PTHR42776:SF27">
    <property type="entry name" value="DIPEPTIDYL PEPTIDASE FAMILY MEMBER 6"/>
    <property type="match status" value="1"/>
</dbReference>
<dbReference type="InterPro" id="IPR011042">
    <property type="entry name" value="6-blade_b-propeller_TolB-like"/>
</dbReference>
<dbReference type="GO" id="GO:0004252">
    <property type="term" value="F:serine-type endopeptidase activity"/>
    <property type="evidence" value="ECO:0007669"/>
    <property type="project" value="TreeGrafter"/>
</dbReference>
<dbReference type="SUPFAM" id="SSF82171">
    <property type="entry name" value="DPP6 N-terminal domain-like"/>
    <property type="match status" value="1"/>
</dbReference>
<evidence type="ECO:0000259" key="2">
    <source>
        <dbReference type="Pfam" id="PF00326"/>
    </source>
</evidence>
<keyword evidence="3" id="KW-0645">Protease</keyword>
<keyword evidence="4" id="KW-1185">Reference proteome</keyword>
<evidence type="ECO:0000313" key="3">
    <source>
        <dbReference type="EMBL" id="SIT15760.1"/>
    </source>
</evidence>
<dbReference type="PANTHER" id="PTHR42776">
    <property type="entry name" value="SERINE PEPTIDASE S9 FAMILY MEMBER"/>
    <property type="match status" value="1"/>
</dbReference>
<dbReference type="GO" id="GO:0004177">
    <property type="term" value="F:aminopeptidase activity"/>
    <property type="evidence" value="ECO:0007669"/>
    <property type="project" value="UniProtKB-KW"/>
</dbReference>
<keyword evidence="1" id="KW-0378">Hydrolase</keyword>